<keyword evidence="1" id="KW-0805">Transcription regulation</keyword>
<accession>A0A7J6D8Z0</accession>
<gene>
    <name evidence="6" type="ORF">G5714_003131</name>
</gene>
<protein>
    <recommendedName>
        <fullName evidence="5">SAND domain-containing protein</fullName>
    </recommendedName>
</protein>
<dbReference type="PROSITE" id="PS50864">
    <property type="entry name" value="SAND"/>
    <property type="match status" value="1"/>
</dbReference>
<dbReference type="InterPro" id="IPR000770">
    <property type="entry name" value="SAND_dom"/>
</dbReference>
<dbReference type="Proteomes" id="UP000579812">
    <property type="component" value="Unassembled WGS sequence"/>
</dbReference>
<dbReference type="PANTHER" id="PTHR10417:SF9">
    <property type="entry name" value="SP140 NUCLEAR BODY PROTEIN"/>
    <property type="match status" value="1"/>
</dbReference>
<keyword evidence="2" id="KW-0804">Transcription</keyword>
<dbReference type="AlphaFoldDB" id="A0A7J6D8Z0"/>
<name>A0A7J6D8Z0_9TELE</name>
<feature type="region of interest" description="Disordered" evidence="4">
    <location>
        <begin position="1"/>
        <end position="32"/>
    </location>
</feature>
<dbReference type="GO" id="GO:0005634">
    <property type="term" value="C:nucleus"/>
    <property type="evidence" value="ECO:0007669"/>
    <property type="project" value="TreeGrafter"/>
</dbReference>
<dbReference type="InterPro" id="IPR010919">
    <property type="entry name" value="SAND-like_dom_sf"/>
</dbReference>
<evidence type="ECO:0000313" key="7">
    <source>
        <dbReference type="Proteomes" id="UP000579812"/>
    </source>
</evidence>
<proteinExistence type="predicted"/>
<evidence type="ECO:0000313" key="6">
    <source>
        <dbReference type="EMBL" id="KAF4115642.1"/>
    </source>
</evidence>
<dbReference type="GO" id="GO:0000978">
    <property type="term" value="F:RNA polymerase II cis-regulatory region sequence-specific DNA binding"/>
    <property type="evidence" value="ECO:0007669"/>
    <property type="project" value="TreeGrafter"/>
</dbReference>
<organism evidence="6 7">
    <name type="scientific">Onychostoma macrolepis</name>
    <dbReference type="NCBI Taxonomy" id="369639"/>
    <lineage>
        <taxon>Eukaryota</taxon>
        <taxon>Metazoa</taxon>
        <taxon>Chordata</taxon>
        <taxon>Craniata</taxon>
        <taxon>Vertebrata</taxon>
        <taxon>Euteleostomi</taxon>
        <taxon>Actinopterygii</taxon>
        <taxon>Neopterygii</taxon>
        <taxon>Teleostei</taxon>
        <taxon>Ostariophysi</taxon>
        <taxon>Cypriniformes</taxon>
        <taxon>Cyprinidae</taxon>
        <taxon>Acrossocheilinae</taxon>
        <taxon>Onychostoma</taxon>
    </lineage>
</organism>
<sequence>MDGKSSIDSGFGVKWKKSKVKQGGKRKIREQDGEKCVSCKGKWFTPRKFEKFGGKGNNKKWKSSIFYKSSNGRQQVQTEKLIQNRREPINSTETVSETITKHIGSTGNDRDSPAHPTNATEAAVSPVIEEPDQTSNEAATEAAAQLNFSDSPAEWQNPVASEETEKAGQMQLFEFLENQFNTINNTLQSIDLSLKKLVEMQSQITLPQYISLTPAVIENPQIYSPVKEEQITEVVMT</sequence>
<evidence type="ECO:0000256" key="2">
    <source>
        <dbReference type="ARBA" id="ARBA00023163"/>
    </source>
</evidence>
<dbReference type="Pfam" id="PF01342">
    <property type="entry name" value="SAND"/>
    <property type="match status" value="1"/>
</dbReference>
<feature type="region of interest" description="Disordered" evidence="4">
    <location>
        <begin position="102"/>
        <end position="125"/>
    </location>
</feature>
<dbReference type="SUPFAM" id="SSF63763">
    <property type="entry name" value="SAND domain-like"/>
    <property type="match status" value="1"/>
</dbReference>
<comment type="caution">
    <text evidence="6">The sequence shown here is derived from an EMBL/GenBank/DDBJ whole genome shotgun (WGS) entry which is preliminary data.</text>
</comment>
<dbReference type="GO" id="GO:0046872">
    <property type="term" value="F:metal ion binding"/>
    <property type="evidence" value="ECO:0007669"/>
    <property type="project" value="UniProtKB-KW"/>
</dbReference>
<dbReference type="PANTHER" id="PTHR10417">
    <property type="entry name" value="GLUCOCORTICOID MODULATORY ELEMENT-BINDING PROTEIN"/>
    <property type="match status" value="1"/>
</dbReference>
<evidence type="ECO:0000256" key="1">
    <source>
        <dbReference type="ARBA" id="ARBA00023015"/>
    </source>
</evidence>
<dbReference type="GO" id="GO:0006357">
    <property type="term" value="P:regulation of transcription by RNA polymerase II"/>
    <property type="evidence" value="ECO:0007669"/>
    <property type="project" value="TreeGrafter"/>
</dbReference>
<reference evidence="6 7" key="1">
    <citation type="submission" date="2020-04" db="EMBL/GenBank/DDBJ databases">
        <title>Chromosome-level genome assembly of a cyprinid fish Onychostoma macrolepis by integration of Nanopore Sequencing, Bionano and Hi-C technology.</title>
        <authorList>
            <person name="Wang D."/>
        </authorList>
    </citation>
    <scope>NUCLEOTIDE SEQUENCE [LARGE SCALE GENOMIC DNA]</scope>
    <source>
        <strain evidence="6">SWU-2019</strain>
        <tissue evidence="6">Muscle</tissue>
    </source>
</reference>
<evidence type="ECO:0000256" key="3">
    <source>
        <dbReference type="ARBA" id="ARBA00023242"/>
    </source>
</evidence>
<evidence type="ECO:0000259" key="5">
    <source>
        <dbReference type="PROSITE" id="PS50864"/>
    </source>
</evidence>
<dbReference type="EMBL" id="JAAMOB010000003">
    <property type="protein sequence ID" value="KAF4115642.1"/>
    <property type="molecule type" value="Genomic_DNA"/>
</dbReference>
<dbReference type="Gene3D" id="3.10.390.10">
    <property type="entry name" value="SAND domain-like"/>
    <property type="match status" value="1"/>
</dbReference>
<feature type="domain" description="SAND" evidence="5">
    <location>
        <begin position="35"/>
        <end position="88"/>
    </location>
</feature>
<keyword evidence="7" id="KW-1185">Reference proteome</keyword>
<evidence type="ECO:0000256" key="4">
    <source>
        <dbReference type="SAM" id="MobiDB-lite"/>
    </source>
</evidence>
<keyword evidence="3" id="KW-0539">Nucleus</keyword>
<feature type="compositionally biased region" description="Basic residues" evidence="4">
    <location>
        <begin position="14"/>
        <end position="28"/>
    </location>
</feature>